<dbReference type="GO" id="GO:0016757">
    <property type="term" value="F:glycosyltransferase activity"/>
    <property type="evidence" value="ECO:0007669"/>
    <property type="project" value="UniProtKB-ARBA"/>
</dbReference>
<feature type="domain" description="Glycosyltransferase subfamily 4-like N-terminal" evidence="3">
    <location>
        <begin position="27"/>
        <end position="141"/>
    </location>
</feature>
<comment type="caution">
    <text evidence="4">The sequence shown here is derived from an EMBL/GenBank/DDBJ whole genome shotgun (WGS) entry which is preliminary data.</text>
</comment>
<dbReference type="Gene3D" id="3.40.50.2000">
    <property type="entry name" value="Glycogen Phosphorylase B"/>
    <property type="match status" value="2"/>
</dbReference>
<feature type="domain" description="Spore protein YkvP/CgeB glycosyl transferase-like" evidence="2">
    <location>
        <begin position="184"/>
        <end position="320"/>
    </location>
</feature>
<dbReference type="AlphaFoldDB" id="A0A501WEZ7"/>
<reference evidence="4 5" key="1">
    <citation type="submission" date="2019-06" db="EMBL/GenBank/DDBJ databases">
        <title>A novel bacterium of genus Amaricoccus, isolated from marine sediment.</title>
        <authorList>
            <person name="Huang H."/>
            <person name="Mo K."/>
            <person name="Hu Y."/>
        </authorList>
    </citation>
    <scope>NUCLEOTIDE SEQUENCE [LARGE SCALE GENOMIC DNA]</scope>
    <source>
        <strain evidence="4 5">HB172011</strain>
    </source>
</reference>
<keyword evidence="4" id="KW-0808">Transferase</keyword>
<evidence type="ECO:0000313" key="5">
    <source>
        <dbReference type="Proteomes" id="UP000319255"/>
    </source>
</evidence>
<name>A0A501WEZ7_9RHOB</name>
<sequence>MSKQIYITWIDFQRRAESMNQYVDFDLYYLPPPVSRKWLKPFGYLLQAWRTIRIVLAEKPDVVWVQSPPSLVPHILLGLRAFTRRYGLIVDCHNASMLPPWVHFPAATWVLNHSDRVLVHNEEMRGVVEAHGVRPELVRVLEDPPAMLDLPPAAPRAPDARPYVLVPCSFNPDEHLPLPAVMGAARLLPEVDFKITGRKWKAEAQGLTKDAPPNVHFTDYLTIGQFEALLAGANVVLGVTSRTNCQLSVANEALGAHSPLVLSDTGILRKMFGDAALFGENTPEALAAALGEALAHQPEMRAKSEALKLRRQESWLAEARRASQIGNGPASGGTPGAGTLVKPPAGR</sequence>
<dbReference type="RefSeq" id="WP_140455489.1">
    <property type="nucleotide sequence ID" value="NZ_VFRP01000022.1"/>
</dbReference>
<accession>A0A501WEZ7</accession>
<dbReference type="Pfam" id="PF13579">
    <property type="entry name" value="Glyco_trans_4_4"/>
    <property type="match status" value="1"/>
</dbReference>
<evidence type="ECO:0000259" key="3">
    <source>
        <dbReference type="Pfam" id="PF13579"/>
    </source>
</evidence>
<evidence type="ECO:0000256" key="1">
    <source>
        <dbReference type="SAM" id="MobiDB-lite"/>
    </source>
</evidence>
<dbReference type="SUPFAM" id="SSF53756">
    <property type="entry name" value="UDP-Glycosyltransferase/glycogen phosphorylase"/>
    <property type="match status" value="1"/>
</dbReference>
<dbReference type="OrthoDB" id="7847955at2"/>
<evidence type="ECO:0000313" key="4">
    <source>
        <dbReference type="EMBL" id="TPE48423.1"/>
    </source>
</evidence>
<dbReference type="InterPro" id="IPR055259">
    <property type="entry name" value="YkvP/CgeB_Glyco_trans-like"/>
</dbReference>
<dbReference type="EMBL" id="VFRP01000022">
    <property type="protein sequence ID" value="TPE48423.1"/>
    <property type="molecule type" value="Genomic_DNA"/>
</dbReference>
<evidence type="ECO:0000259" key="2">
    <source>
        <dbReference type="Pfam" id="PF13524"/>
    </source>
</evidence>
<protein>
    <submittedName>
        <fullName evidence="4">Glycosyltransferase family 4 protein</fullName>
    </submittedName>
</protein>
<dbReference type="InterPro" id="IPR028098">
    <property type="entry name" value="Glyco_trans_4-like_N"/>
</dbReference>
<feature type="region of interest" description="Disordered" evidence="1">
    <location>
        <begin position="322"/>
        <end position="347"/>
    </location>
</feature>
<keyword evidence="5" id="KW-1185">Reference proteome</keyword>
<dbReference type="Pfam" id="PF13524">
    <property type="entry name" value="Glyco_trans_1_2"/>
    <property type="match status" value="1"/>
</dbReference>
<organism evidence="4 5">
    <name type="scientific">Amaricoccus solimangrovi</name>
    <dbReference type="NCBI Taxonomy" id="2589815"/>
    <lineage>
        <taxon>Bacteria</taxon>
        <taxon>Pseudomonadati</taxon>
        <taxon>Pseudomonadota</taxon>
        <taxon>Alphaproteobacteria</taxon>
        <taxon>Rhodobacterales</taxon>
        <taxon>Paracoccaceae</taxon>
        <taxon>Amaricoccus</taxon>
    </lineage>
</organism>
<gene>
    <name evidence="4" type="ORF">FJM51_17840</name>
</gene>
<proteinExistence type="predicted"/>
<dbReference type="Proteomes" id="UP000319255">
    <property type="component" value="Unassembled WGS sequence"/>
</dbReference>